<protein>
    <submittedName>
        <fullName evidence="3">Secreted protein</fullName>
    </submittedName>
</protein>
<dbReference type="EMBL" id="UYYF01000069">
    <property type="protein sequence ID" value="VDM95911.1"/>
    <property type="molecule type" value="Genomic_DNA"/>
</dbReference>
<evidence type="ECO:0000313" key="1">
    <source>
        <dbReference type="EMBL" id="VDM95911.1"/>
    </source>
</evidence>
<name>A0A0N5CL23_THECL</name>
<dbReference type="WBParaSite" id="TCLT_0000079601-mRNA-1">
    <property type="protein sequence ID" value="TCLT_0000079601-mRNA-1"/>
    <property type="gene ID" value="TCLT_0000079601"/>
</dbReference>
<dbReference type="Proteomes" id="UP000276776">
    <property type="component" value="Unassembled WGS sequence"/>
</dbReference>
<reference evidence="1 2" key="2">
    <citation type="submission" date="2018-11" db="EMBL/GenBank/DDBJ databases">
        <authorList>
            <consortium name="Pathogen Informatics"/>
        </authorList>
    </citation>
    <scope>NUCLEOTIDE SEQUENCE [LARGE SCALE GENOMIC DNA]</scope>
</reference>
<accession>A0A0N5CL23</accession>
<sequence length="77" mass="9061">MLHPILTLQIMFLELLLNLDRYLTSLKQPHFLEMLLAKRVVLYSGVVRQYLLLAVVFSVKAKNPVQLHRLHFHLVQV</sequence>
<organism evidence="3">
    <name type="scientific">Thelazia callipaeda</name>
    <name type="common">Oriental eyeworm</name>
    <name type="synonym">Parasitic nematode</name>
    <dbReference type="NCBI Taxonomy" id="103827"/>
    <lineage>
        <taxon>Eukaryota</taxon>
        <taxon>Metazoa</taxon>
        <taxon>Ecdysozoa</taxon>
        <taxon>Nematoda</taxon>
        <taxon>Chromadorea</taxon>
        <taxon>Rhabditida</taxon>
        <taxon>Spirurina</taxon>
        <taxon>Spiruromorpha</taxon>
        <taxon>Thelazioidea</taxon>
        <taxon>Thelaziidae</taxon>
        <taxon>Thelazia</taxon>
    </lineage>
</organism>
<reference evidence="3" key="1">
    <citation type="submission" date="2017-02" db="UniProtKB">
        <authorList>
            <consortium name="WormBaseParasite"/>
        </authorList>
    </citation>
    <scope>IDENTIFICATION</scope>
</reference>
<dbReference type="AlphaFoldDB" id="A0A0N5CL23"/>
<evidence type="ECO:0000313" key="2">
    <source>
        <dbReference type="Proteomes" id="UP000276776"/>
    </source>
</evidence>
<keyword evidence="2" id="KW-1185">Reference proteome</keyword>
<evidence type="ECO:0000313" key="3">
    <source>
        <dbReference type="WBParaSite" id="TCLT_0000079601-mRNA-1"/>
    </source>
</evidence>
<proteinExistence type="predicted"/>
<gene>
    <name evidence="1" type="ORF">TCLT_LOCUS797</name>
</gene>